<dbReference type="InterPro" id="IPR038273">
    <property type="entry name" value="Ndc80_sf"/>
</dbReference>
<evidence type="ECO:0000256" key="9">
    <source>
        <dbReference type="ARBA" id="ARBA00023328"/>
    </source>
</evidence>
<keyword evidence="2 10" id="KW-0158">Chromosome</keyword>
<evidence type="ECO:0000256" key="2">
    <source>
        <dbReference type="ARBA" id="ARBA00022454"/>
    </source>
</evidence>
<dbReference type="GO" id="GO:0051315">
    <property type="term" value="P:attachment of mitotic spindle microtubules to kinetochore"/>
    <property type="evidence" value="ECO:0007669"/>
    <property type="project" value="UniProtKB-UniRule"/>
</dbReference>
<comment type="function">
    <text evidence="10">Acts as a component of the essential kinetochore-associated NDC80 complex, which is required for chromosome segregation and spindle checkpoint activity.</text>
</comment>
<dbReference type="EMBL" id="KZ857412">
    <property type="protein sequence ID" value="RDX48358.1"/>
    <property type="molecule type" value="Genomic_DNA"/>
</dbReference>
<gene>
    <name evidence="14" type="ORF">OH76DRAFT_1404948</name>
</gene>
<dbReference type="GO" id="GO:0031262">
    <property type="term" value="C:Ndc80 complex"/>
    <property type="evidence" value="ECO:0007669"/>
    <property type="project" value="UniProtKB-UniRule"/>
</dbReference>
<evidence type="ECO:0000256" key="10">
    <source>
        <dbReference type="RuleBase" id="RU368072"/>
    </source>
</evidence>
<evidence type="ECO:0000256" key="6">
    <source>
        <dbReference type="ARBA" id="ARBA00023054"/>
    </source>
</evidence>
<evidence type="ECO:0000256" key="8">
    <source>
        <dbReference type="ARBA" id="ARBA00023306"/>
    </source>
</evidence>
<protein>
    <recommendedName>
        <fullName evidence="10">Kinetochore protein NDC80</fullName>
    </recommendedName>
</protein>
<keyword evidence="5 10" id="KW-0995">Kinetochore</keyword>
<evidence type="ECO:0000256" key="12">
    <source>
        <dbReference type="SAM" id="MobiDB-lite"/>
    </source>
</evidence>
<feature type="coiled-coil region" evidence="11">
    <location>
        <begin position="290"/>
        <end position="320"/>
    </location>
</feature>
<feature type="coiled-coil region" evidence="11">
    <location>
        <begin position="514"/>
        <end position="612"/>
    </location>
</feature>
<dbReference type="PANTHER" id="PTHR10643">
    <property type="entry name" value="KINETOCHORE PROTEIN NDC80"/>
    <property type="match status" value="1"/>
</dbReference>
<dbReference type="GO" id="GO:0051301">
    <property type="term" value="P:cell division"/>
    <property type="evidence" value="ECO:0007669"/>
    <property type="project" value="UniProtKB-UniRule"/>
</dbReference>
<comment type="subcellular location">
    <subcellularLocation>
        <location evidence="10">Chromosome</location>
        <location evidence="10">Centromere</location>
        <location evidence="10">Kinetochore</location>
    </subcellularLocation>
    <subcellularLocation>
        <location evidence="10">Nucleus</location>
    </subcellularLocation>
</comment>
<dbReference type="InterPro" id="IPR055260">
    <property type="entry name" value="Ndc80_CH"/>
</dbReference>
<keyword evidence="4 10" id="KW-0498">Mitosis</keyword>
<evidence type="ECO:0000259" key="13">
    <source>
        <dbReference type="Pfam" id="PF03801"/>
    </source>
</evidence>
<keyword evidence="7 10" id="KW-0539">Nucleus</keyword>
<dbReference type="OrthoDB" id="7459479at2759"/>
<keyword evidence="15" id="KW-1185">Reference proteome</keyword>
<evidence type="ECO:0000256" key="7">
    <source>
        <dbReference type="ARBA" id="ARBA00023242"/>
    </source>
</evidence>
<feature type="compositionally biased region" description="Polar residues" evidence="12">
    <location>
        <begin position="59"/>
        <end position="88"/>
    </location>
</feature>
<dbReference type="PANTHER" id="PTHR10643:SF2">
    <property type="entry name" value="KINETOCHORE PROTEIN NDC80 HOMOLOG"/>
    <property type="match status" value="1"/>
</dbReference>
<evidence type="ECO:0000256" key="5">
    <source>
        <dbReference type="ARBA" id="ARBA00022838"/>
    </source>
</evidence>
<dbReference type="InterPro" id="IPR005550">
    <property type="entry name" value="Kinetochore_Ndc80"/>
</dbReference>
<proteinExistence type="inferred from homology"/>
<keyword evidence="3 10" id="KW-0132">Cell division</keyword>
<evidence type="ECO:0000313" key="14">
    <source>
        <dbReference type="EMBL" id="RDX48358.1"/>
    </source>
</evidence>
<evidence type="ECO:0000256" key="3">
    <source>
        <dbReference type="ARBA" id="ARBA00022618"/>
    </source>
</evidence>
<evidence type="ECO:0000256" key="1">
    <source>
        <dbReference type="ARBA" id="ARBA00007050"/>
    </source>
</evidence>
<feature type="domain" description="Kinetochore protein Ndc80 CH" evidence="13">
    <location>
        <begin position="106"/>
        <end position="229"/>
    </location>
</feature>
<name>A0A371D759_9APHY</name>
<accession>A0A371D759</accession>
<dbReference type="STRING" id="139420.A0A371D759"/>
<evidence type="ECO:0000256" key="4">
    <source>
        <dbReference type="ARBA" id="ARBA00022776"/>
    </source>
</evidence>
<comment type="subunit">
    <text evidence="10">Component of the NDC80 complex.</text>
</comment>
<dbReference type="Pfam" id="PF03801">
    <property type="entry name" value="Ndc80_HEC"/>
    <property type="match status" value="1"/>
</dbReference>
<evidence type="ECO:0000256" key="11">
    <source>
        <dbReference type="SAM" id="Coils"/>
    </source>
</evidence>
<feature type="compositionally biased region" description="Polar residues" evidence="12">
    <location>
        <begin position="1"/>
        <end position="11"/>
    </location>
</feature>
<reference evidence="14 15" key="1">
    <citation type="journal article" date="2018" name="Biotechnol. Biofuels">
        <title>Integrative visual omics of the white-rot fungus Polyporus brumalis exposes the biotechnological potential of its oxidative enzymes for delignifying raw plant biomass.</title>
        <authorList>
            <person name="Miyauchi S."/>
            <person name="Rancon A."/>
            <person name="Drula E."/>
            <person name="Hage H."/>
            <person name="Chaduli D."/>
            <person name="Favel A."/>
            <person name="Grisel S."/>
            <person name="Henrissat B."/>
            <person name="Herpoel-Gimbert I."/>
            <person name="Ruiz-Duenas F.J."/>
            <person name="Chevret D."/>
            <person name="Hainaut M."/>
            <person name="Lin J."/>
            <person name="Wang M."/>
            <person name="Pangilinan J."/>
            <person name="Lipzen A."/>
            <person name="Lesage-Meessen L."/>
            <person name="Navarro D."/>
            <person name="Riley R."/>
            <person name="Grigoriev I.V."/>
            <person name="Zhou S."/>
            <person name="Raouche S."/>
            <person name="Rosso M.N."/>
        </authorList>
    </citation>
    <scope>NUCLEOTIDE SEQUENCE [LARGE SCALE GENOMIC DNA]</scope>
    <source>
        <strain evidence="14 15">BRFM 1820</strain>
    </source>
</reference>
<organism evidence="14 15">
    <name type="scientific">Lentinus brumalis</name>
    <dbReference type="NCBI Taxonomy" id="2498619"/>
    <lineage>
        <taxon>Eukaryota</taxon>
        <taxon>Fungi</taxon>
        <taxon>Dikarya</taxon>
        <taxon>Basidiomycota</taxon>
        <taxon>Agaricomycotina</taxon>
        <taxon>Agaricomycetes</taxon>
        <taxon>Polyporales</taxon>
        <taxon>Polyporaceae</taxon>
        <taxon>Lentinus</taxon>
    </lineage>
</organism>
<feature type="region of interest" description="Disordered" evidence="12">
    <location>
        <begin position="1"/>
        <end position="117"/>
    </location>
</feature>
<dbReference type="Proteomes" id="UP000256964">
    <property type="component" value="Unassembled WGS sequence"/>
</dbReference>
<keyword evidence="9 10" id="KW-0137">Centromere</keyword>
<dbReference type="Gene3D" id="1.10.418.30">
    <property type="entry name" value="Ncd80 complex, Ncd80 subunit"/>
    <property type="match status" value="1"/>
</dbReference>
<feature type="coiled-coil region" evidence="11">
    <location>
        <begin position="345"/>
        <end position="424"/>
    </location>
</feature>
<sequence>MEFSGRRSTMQPHADPYGGARSNLPVPSTIKKPASGHGRMSLAGPAIRAPYPMPPPSNPRQSLMRSQMNPLLQSTSKPQNYGRTPVNNSHRRPSMWTGGNQGVAPPSSQGFAKDTRPLRDRSFQSKMRQDICAYLIRHDYHIVPQQLQSTSGNTFRDIYKKLVSCLDPKWPIDMEAKFDDLLVQTLRALKYPYLNQIDLRWLSAPAAMHSWPTLLGMLHWLAELGKARDQYRDSEDPTLHEIDKIPVEFDDNMHHHMALALAHNVSSYERFLEGANDFLEQEKILEDRYEKKDARVLADLEQQRERLKELQLDWEQLKRSAPPYEELVKDNGSLKRDRLKFEEILRRYEDRRQKWVRQVQDEKTELEYNLANLEKLHAEEQRLMDIVKVQNLTPEEVLRMNTEHENLSRELESLKHKIAETSQVVVRLEVSLTRKVSDAEEALDQYTNLLSTLELFPPLPPPLEDVDLTIDLHSAAANPQGLLTGADIRKVVKPTLNRIAEMKMTARADVESDRIKVDDELDQLTLECETIEEEVHEVMSKTNALNDQADELREAAQQEALVSNAEASRLERDLAAARTAAMANGVGVKSRLQALQIAYREQMDKVNRLKEDTVRAVIKNSSEIVAFKDEVSKQLQYLRDFAEAN</sequence>
<dbReference type="AlphaFoldDB" id="A0A371D759"/>
<keyword evidence="8 10" id="KW-0131">Cell cycle</keyword>
<keyword evidence="6 11" id="KW-0175">Coiled coil</keyword>
<dbReference type="GO" id="GO:0005634">
    <property type="term" value="C:nucleus"/>
    <property type="evidence" value="ECO:0007669"/>
    <property type="project" value="UniProtKB-SubCell"/>
</dbReference>
<comment type="similarity">
    <text evidence="1 10">Belongs to the NDC80/HEC1 family.</text>
</comment>
<evidence type="ECO:0000313" key="15">
    <source>
        <dbReference type="Proteomes" id="UP000256964"/>
    </source>
</evidence>